<dbReference type="SUPFAM" id="SSF53448">
    <property type="entry name" value="Nucleotide-diphospho-sugar transferases"/>
    <property type="match status" value="1"/>
</dbReference>
<proteinExistence type="predicted"/>
<evidence type="ECO:0000256" key="1">
    <source>
        <dbReference type="ARBA" id="ARBA00022679"/>
    </source>
</evidence>
<evidence type="ECO:0000313" key="2">
    <source>
        <dbReference type="EMBL" id="GEL01529.1"/>
    </source>
</evidence>
<dbReference type="RefSeq" id="WP_147092465.1">
    <property type="nucleotide sequence ID" value="NZ_BJVC01000001.1"/>
</dbReference>
<dbReference type="PANTHER" id="PTHR32385">
    <property type="entry name" value="MANNOSYL PHOSPHORYLINOSITOL CERAMIDE SYNTHASE"/>
    <property type="match status" value="1"/>
</dbReference>
<dbReference type="Pfam" id="PF04488">
    <property type="entry name" value="Gly_transf_sug"/>
    <property type="match status" value="1"/>
</dbReference>
<keyword evidence="3" id="KW-1185">Reference proteome</keyword>
<reference evidence="2 3" key="1">
    <citation type="submission" date="2019-07" db="EMBL/GenBank/DDBJ databases">
        <title>Whole genome shotgun sequence of Swaminathania salitolerans NBRC 104436.</title>
        <authorList>
            <person name="Hosoyama A."/>
            <person name="Uohara A."/>
            <person name="Ohji S."/>
            <person name="Ichikawa N."/>
        </authorList>
    </citation>
    <scope>NUCLEOTIDE SEQUENCE [LARGE SCALE GENOMIC DNA]</scope>
    <source>
        <strain evidence="2 3">NBRC 104436</strain>
    </source>
</reference>
<evidence type="ECO:0008006" key="4">
    <source>
        <dbReference type="Google" id="ProtNLM"/>
    </source>
</evidence>
<sequence>MTDTAFVTFFGDVLFDTGSAIATEILGETSYPLLGRDRIREGSAHAPHGVEIRRSHPRLYGLWGGEIRNGQIRDAHMQDAAAPRVFQPDGTVSGAGERQSWSELTCLALARFPIIAPASPDNGPIPRTLHFICNDRTRLDPALMANIETNAALNPGWTIHLWDEAARFQFISEHYGWEMLKIYLMIGAEYGAAKADFFRYLLIYAVGGVYLDLKSRTDRPLDTIIRPDDTYLLSQWNMSGSGRHAGWGLGTSIAHVPGGEYQQWFLIARKGHPYLRRVIQLVTTKILSYRPEAHGAGAVTTFNITGPHAYTKAIHPVRERFAHRVFDSESDGLVYSVLDNHRARSGSDYRKATTPLVTGNESYRI</sequence>
<organism evidence="2 3">
    <name type="scientific">Swaminathania salitolerans</name>
    <dbReference type="NCBI Taxonomy" id="182838"/>
    <lineage>
        <taxon>Bacteria</taxon>
        <taxon>Pseudomonadati</taxon>
        <taxon>Pseudomonadota</taxon>
        <taxon>Alphaproteobacteria</taxon>
        <taxon>Acetobacterales</taxon>
        <taxon>Acetobacteraceae</taxon>
        <taxon>Swaminathania</taxon>
    </lineage>
</organism>
<name>A0A511BMG2_9PROT</name>
<dbReference type="EMBL" id="BJVC01000001">
    <property type="protein sequence ID" value="GEL01529.1"/>
    <property type="molecule type" value="Genomic_DNA"/>
</dbReference>
<gene>
    <name evidence="2" type="ORF">SSA02_06920</name>
</gene>
<dbReference type="InterPro" id="IPR007577">
    <property type="entry name" value="GlycoTrfase_DXD_sugar-bd_CS"/>
</dbReference>
<dbReference type="OrthoDB" id="277808at2"/>
<dbReference type="InterPro" id="IPR051706">
    <property type="entry name" value="Glycosyltransferase_domain"/>
</dbReference>
<accession>A0A511BMG2</accession>
<evidence type="ECO:0000313" key="3">
    <source>
        <dbReference type="Proteomes" id="UP000321405"/>
    </source>
</evidence>
<dbReference type="AlphaFoldDB" id="A0A511BMG2"/>
<dbReference type="GO" id="GO:0051999">
    <property type="term" value="P:mannosyl-inositol phosphorylceramide biosynthetic process"/>
    <property type="evidence" value="ECO:0007669"/>
    <property type="project" value="TreeGrafter"/>
</dbReference>
<protein>
    <recommendedName>
        <fullName evidence="4">Glycosyl transferase</fullName>
    </recommendedName>
</protein>
<keyword evidence="1" id="KW-0808">Transferase</keyword>
<dbReference type="PANTHER" id="PTHR32385:SF15">
    <property type="entry name" value="INOSITOL PHOSPHOCERAMIDE MANNOSYLTRANSFERASE 1"/>
    <property type="match status" value="1"/>
</dbReference>
<dbReference type="InterPro" id="IPR029044">
    <property type="entry name" value="Nucleotide-diphossugar_trans"/>
</dbReference>
<dbReference type="Gene3D" id="3.90.550.20">
    <property type="match status" value="1"/>
</dbReference>
<dbReference type="Proteomes" id="UP000321405">
    <property type="component" value="Unassembled WGS sequence"/>
</dbReference>
<dbReference type="GO" id="GO:0016020">
    <property type="term" value="C:membrane"/>
    <property type="evidence" value="ECO:0007669"/>
    <property type="project" value="GOC"/>
</dbReference>
<dbReference type="GO" id="GO:0000030">
    <property type="term" value="F:mannosyltransferase activity"/>
    <property type="evidence" value="ECO:0007669"/>
    <property type="project" value="TreeGrafter"/>
</dbReference>
<comment type="caution">
    <text evidence="2">The sequence shown here is derived from an EMBL/GenBank/DDBJ whole genome shotgun (WGS) entry which is preliminary data.</text>
</comment>